<dbReference type="RefSeq" id="WP_358362248.1">
    <property type="nucleotide sequence ID" value="NZ_JBEZFP010000132.1"/>
</dbReference>
<evidence type="ECO:0000259" key="2">
    <source>
        <dbReference type="Pfam" id="PF06054"/>
    </source>
</evidence>
<feature type="compositionally biased region" description="Basic and acidic residues" evidence="1">
    <location>
        <begin position="288"/>
        <end position="299"/>
    </location>
</feature>
<gene>
    <name evidence="3" type="ORF">AB0C36_34720</name>
</gene>
<name>A0ABV3DU17_9ACTN</name>
<dbReference type="Proteomes" id="UP001551482">
    <property type="component" value="Unassembled WGS sequence"/>
</dbReference>
<feature type="domain" description="Competence protein CoiA nuclease-like" evidence="2">
    <location>
        <begin position="78"/>
        <end position="161"/>
    </location>
</feature>
<comment type="caution">
    <text evidence="3">The sequence shown here is derived from an EMBL/GenBank/DDBJ whole genome shotgun (WGS) entry which is preliminary data.</text>
</comment>
<evidence type="ECO:0000256" key="1">
    <source>
        <dbReference type="SAM" id="MobiDB-lite"/>
    </source>
</evidence>
<evidence type="ECO:0000313" key="3">
    <source>
        <dbReference type="EMBL" id="MEU8138639.1"/>
    </source>
</evidence>
<accession>A0ABV3DU17</accession>
<reference evidence="3 4" key="1">
    <citation type="submission" date="2024-06" db="EMBL/GenBank/DDBJ databases">
        <title>The Natural Products Discovery Center: Release of the First 8490 Sequenced Strains for Exploring Actinobacteria Biosynthetic Diversity.</title>
        <authorList>
            <person name="Kalkreuter E."/>
            <person name="Kautsar S.A."/>
            <person name="Yang D."/>
            <person name="Bader C.D."/>
            <person name="Teijaro C.N."/>
            <person name="Fluegel L."/>
            <person name="Davis C.M."/>
            <person name="Simpson J.R."/>
            <person name="Lauterbach L."/>
            <person name="Steele A.D."/>
            <person name="Gui C."/>
            <person name="Meng S."/>
            <person name="Li G."/>
            <person name="Viehrig K."/>
            <person name="Ye F."/>
            <person name="Su P."/>
            <person name="Kiefer A.F."/>
            <person name="Nichols A."/>
            <person name="Cepeda A.J."/>
            <person name="Yan W."/>
            <person name="Fan B."/>
            <person name="Jiang Y."/>
            <person name="Adhikari A."/>
            <person name="Zheng C.-J."/>
            <person name="Schuster L."/>
            <person name="Cowan T.M."/>
            <person name="Smanski M.J."/>
            <person name="Chevrette M.G."/>
            <person name="De Carvalho L.P.S."/>
            <person name="Shen B."/>
        </authorList>
    </citation>
    <scope>NUCLEOTIDE SEQUENCE [LARGE SCALE GENOMIC DNA]</scope>
    <source>
        <strain evidence="3 4">NPDC048946</strain>
    </source>
</reference>
<sequence>MVFVGMHGQWGRIDTTQPDLGCGQDRESIYKPKSPVPLTCYDCGWRLHLVHRTHGRYDLWFLRHAPHAPDCAAKAAGEGLQHHLLKLDLAHHARAAGWTAEFEVAAPDGSWRADVLATSPDGERRVALEAQMSAITVTDIEARTGRYRAAGIEVCWFTDRKTVPWLDYVPSVQIARVDDGPVQVTAGPARFVPEWCEDREDCGLCACAGCGPGVDGPLPCGGHGTWAMAGPLPLERFVAAICADTTRPYRLRTQGWDEHGRWRWITRAYFALEDEQVRAESRRQEVITRRLEPERRQEAQHAAGEDNDTAAQAHHAAILALLQRQRALMKPVFEFVRHETGALPKVADEGSPDFAMGVPVYVRGAPYAVICPVAGRVTRLREQLAKVVFFAATDRERWRIAAQAVPGQRIEVIQVDHAPSAPETPQRRGDSEFTVKQAVNRMLGLDRM</sequence>
<proteinExistence type="predicted"/>
<keyword evidence="4" id="KW-1185">Reference proteome</keyword>
<dbReference type="EMBL" id="JBEZFP010000132">
    <property type="protein sequence ID" value="MEU8138639.1"/>
    <property type="molecule type" value="Genomic_DNA"/>
</dbReference>
<protein>
    <submittedName>
        <fullName evidence="3">Competence protein CoiA family protein</fullName>
    </submittedName>
</protein>
<feature type="region of interest" description="Disordered" evidence="1">
    <location>
        <begin position="288"/>
        <end position="307"/>
    </location>
</feature>
<dbReference type="InterPro" id="IPR010330">
    <property type="entry name" value="CoiA_nuc"/>
</dbReference>
<organism evidence="3 4">
    <name type="scientific">Streptodolium elevatio</name>
    <dbReference type="NCBI Taxonomy" id="3157996"/>
    <lineage>
        <taxon>Bacteria</taxon>
        <taxon>Bacillati</taxon>
        <taxon>Actinomycetota</taxon>
        <taxon>Actinomycetes</taxon>
        <taxon>Kitasatosporales</taxon>
        <taxon>Streptomycetaceae</taxon>
        <taxon>Streptodolium</taxon>
    </lineage>
</organism>
<evidence type="ECO:0000313" key="4">
    <source>
        <dbReference type="Proteomes" id="UP001551482"/>
    </source>
</evidence>
<dbReference type="Pfam" id="PF06054">
    <property type="entry name" value="CoiA_nuc"/>
    <property type="match status" value="1"/>
</dbReference>